<feature type="non-terminal residue" evidence="1">
    <location>
        <position position="88"/>
    </location>
</feature>
<dbReference type="EMBL" id="BARU01044666">
    <property type="protein sequence ID" value="GAH80040.1"/>
    <property type="molecule type" value="Genomic_DNA"/>
</dbReference>
<dbReference type="Gene3D" id="6.10.250.2410">
    <property type="match status" value="1"/>
</dbReference>
<gene>
    <name evidence="1" type="ORF">S03H2_68042</name>
</gene>
<protein>
    <recommendedName>
        <fullName evidence="2">Segregation and condensation protein A</fullName>
    </recommendedName>
</protein>
<accession>X1JEV8</accession>
<dbReference type="PANTHER" id="PTHR33969:SF2">
    <property type="entry name" value="SEGREGATION AND CONDENSATION PROTEIN A"/>
    <property type="match status" value="1"/>
</dbReference>
<organism evidence="1">
    <name type="scientific">marine sediment metagenome</name>
    <dbReference type="NCBI Taxonomy" id="412755"/>
    <lineage>
        <taxon>unclassified sequences</taxon>
        <taxon>metagenomes</taxon>
        <taxon>ecological metagenomes</taxon>
    </lineage>
</organism>
<name>X1JEV8_9ZZZZ</name>
<reference evidence="1" key="1">
    <citation type="journal article" date="2014" name="Front. Microbiol.">
        <title>High frequency of phylogenetically diverse reductive dehalogenase-homologous genes in deep subseafloor sedimentary metagenomes.</title>
        <authorList>
            <person name="Kawai M."/>
            <person name="Futagami T."/>
            <person name="Toyoda A."/>
            <person name="Takaki Y."/>
            <person name="Nishi S."/>
            <person name="Hori S."/>
            <person name="Arai W."/>
            <person name="Tsubouchi T."/>
            <person name="Morono Y."/>
            <person name="Uchiyama I."/>
            <person name="Ito T."/>
            <person name="Fujiyama A."/>
            <person name="Inagaki F."/>
            <person name="Takami H."/>
        </authorList>
    </citation>
    <scope>NUCLEOTIDE SEQUENCE</scope>
    <source>
        <strain evidence="1">Expedition CK06-06</strain>
    </source>
</reference>
<evidence type="ECO:0000313" key="1">
    <source>
        <dbReference type="EMBL" id="GAH80040.1"/>
    </source>
</evidence>
<dbReference type="AlphaFoldDB" id="X1JEV8"/>
<proteinExistence type="predicted"/>
<sequence length="88" mass="10105">MAYRVHLENFEGPLDLLLYFIQRDKIDIYDIPIAHITAEYLSYLEMMEALNLSVAGEFILLAATLMHIKARMLLPLPEPTDNEPIEDG</sequence>
<comment type="caution">
    <text evidence="1">The sequence shown here is derived from an EMBL/GenBank/DDBJ whole genome shotgun (WGS) entry which is preliminary data.</text>
</comment>
<evidence type="ECO:0008006" key="2">
    <source>
        <dbReference type="Google" id="ProtNLM"/>
    </source>
</evidence>
<dbReference type="Pfam" id="PF02616">
    <property type="entry name" value="SMC_ScpA"/>
    <property type="match status" value="1"/>
</dbReference>
<dbReference type="InterPro" id="IPR003768">
    <property type="entry name" value="ScpA"/>
</dbReference>
<dbReference type="PANTHER" id="PTHR33969">
    <property type="entry name" value="SEGREGATION AND CONDENSATION PROTEIN A"/>
    <property type="match status" value="1"/>
</dbReference>